<sequence>MLNPIALCALRRSTGGLISLSRYARAFSTSDPNVPKRDWGYWKPVSQTMTEDSVRKDSFYRTTLVIGDIPIYAYGSAKAAVNPPSGYKWNWVRDVMLFLFATSAFAVWESYWETANYYREFGKYYKEGWRHHAISKRQTLREPMGDGIPL</sequence>
<dbReference type="VEuPathDB" id="CryptoDB:Cvel_17545"/>
<evidence type="ECO:0000313" key="1">
    <source>
        <dbReference type="EMBL" id="CEM14621.1"/>
    </source>
</evidence>
<gene>
    <name evidence="1" type="ORF">Cvel_17545</name>
</gene>
<protein>
    <submittedName>
        <fullName evidence="1">Uncharacterized protein</fullName>
    </submittedName>
</protein>
<name>A0A0G4FKX5_9ALVE</name>
<organism evidence="1">
    <name type="scientific">Chromera velia CCMP2878</name>
    <dbReference type="NCBI Taxonomy" id="1169474"/>
    <lineage>
        <taxon>Eukaryota</taxon>
        <taxon>Sar</taxon>
        <taxon>Alveolata</taxon>
        <taxon>Colpodellida</taxon>
        <taxon>Chromeraceae</taxon>
        <taxon>Chromera</taxon>
    </lineage>
</organism>
<reference evidence="1" key="1">
    <citation type="submission" date="2014-11" db="EMBL/GenBank/DDBJ databases">
        <authorList>
            <person name="Otto D Thomas"/>
            <person name="Naeem Raeece"/>
        </authorList>
    </citation>
    <scope>NUCLEOTIDE SEQUENCE</scope>
</reference>
<dbReference type="AlphaFoldDB" id="A0A0G4FKX5"/>
<accession>A0A0G4FKX5</accession>
<proteinExistence type="predicted"/>
<dbReference type="EMBL" id="CDMZ01000450">
    <property type="protein sequence ID" value="CEM14621.1"/>
    <property type="molecule type" value="Genomic_DNA"/>
</dbReference>